<evidence type="ECO:0000313" key="5">
    <source>
        <dbReference type="EMBL" id="KZO93268.1"/>
    </source>
</evidence>
<feature type="compositionally biased region" description="Polar residues" evidence="3">
    <location>
        <begin position="335"/>
        <end position="346"/>
    </location>
</feature>
<dbReference type="SMART" id="SM00360">
    <property type="entry name" value="RRM"/>
    <property type="match status" value="2"/>
</dbReference>
<proteinExistence type="predicted"/>
<feature type="compositionally biased region" description="Basic residues" evidence="3">
    <location>
        <begin position="212"/>
        <end position="225"/>
    </location>
</feature>
<feature type="region of interest" description="Disordered" evidence="3">
    <location>
        <begin position="322"/>
        <end position="346"/>
    </location>
</feature>
<evidence type="ECO:0000256" key="3">
    <source>
        <dbReference type="SAM" id="MobiDB-lite"/>
    </source>
</evidence>
<feature type="region of interest" description="Disordered" evidence="3">
    <location>
        <begin position="122"/>
        <end position="237"/>
    </location>
</feature>
<dbReference type="PANTHER" id="PTHR48025:SF1">
    <property type="entry name" value="RRM DOMAIN-CONTAINING PROTEIN"/>
    <property type="match status" value="1"/>
</dbReference>
<keyword evidence="6" id="KW-1185">Reference proteome</keyword>
<dbReference type="EMBL" id="KV417303">
    <property type="protein sequence ID" value="KZO93268.1"/>
    <property type="molecule type" value="Genomic_DNA"/>
</dbReference>
<dbReference type="GO" id="GO:0003729">
    <property type="term" value="F:mRNA binding"/>
    <property type="evidence" value="ECO:0007669"/>
    <property type="project" value="TreeGrafter"/>
</dbReference>
<feature type="compositionally biased region" description="Acidic residues" evidence="3">
    <location>
        <begin position="147"/>
        <end position="156"/>
    </location>
</feature>
<dbReference type="InterPro" id="IPR050502">
    <property type="entry name" value="Euk_RNA-bind_prot"/>
</dbReference>
<keyword evidence="1 2" id="KW-0694">RNA-binding</keyword>
<reference evidence="5 6" key="1">
    <citation type="journal article" date="2016" name="Mol. Biol. Evol.">
        <title>Comparative Genomics of Early-Diverging Mushroom-Forming Fungi Provides Insights into the Origins of Lignocellulose Decay Capabilities.</title>
        <authorList>
            <person name="Nagy L.G."/>
            <person name="Riley R."/>
            <person name="Tritt A."/>
            <person name="Adam C."/>
            <person name="Daum C."/>
            <person name="Floudas D."/>
            <person name="Sun H."/>
            <person name="Yadav J.S."/>
            <person name="Pangilinan J."/>
            <person name="Larsson K.H."/>
            <person name="Matsuura K."/>
            <person name="Barry K."/>
            <person name="Labutti K."/>
            <person name="Kuo R."/>
            <person name="Ohm R.A."/>
            <person name="Bhattacharya S.S."/>
            <person name="Shirouzu T."/>
            <person name="Yoshinaga Y."/>
            <person name="Martin F.M."/>
            <person name="Grigoriev I.V."/>
            <person name="Hibbett D.S."/>
        </authorList>
    </citation>
    <scope>NUCLEOTIDE SEQUENCE [LARGE SCALE GENOMIC DNA]</scope>
    <source>
        <strain evidence="5 6">TUFC12733</strain>
    </source>
</reference>
<feature type="compositionally biased region" description="Basic residues" evidence="3">
    <location>
        <begin position="131"/>
        <end position="141"/>
    </location>
</feature>
<evidence type="ECO:0000256" key="2">
    <source>
        <dbReference type="PROSITE-ProRule" id="PRU00176"/>
    </source>
</evidence>
<gene>
    <name evidence="5" type="ORF">CALVIDRAFT_546742</name>
</gene>
<dbReference type="SUPFAM" id="SSF54928">
    <property type="entry name" value="RNA-binding domain, RBD"/>
    <property type="match status" value="2"/>
</dbReference>
<feature type="domain" description="RRM" evidence="4">
    <location>
        <begin position="238"/>
        <end position="318"/>
    </location>
</feature>
<evidence type="ECO:0000259" key="4">
    <source>
        <dbReference type="PROSITE" id="PS50102"/>
    </source>
</evidence>
<dbReference type="Proteomes" id="UP000076738">
    <property type="component" value="Unassembled WGS sequence"/>
</dbReference>
<dbReference type="PANTHER" id="PTHR48025">
    <property type="entry name" value="OS02G0815200 PROTEIN"/>
    <property type="match status" value="1"/>
</dbReference>
<name>A0A167J5J8_CALVF</name>
<dbReference type="GO" id="GO:0005634">
    <property type="term" value="C:nucleus"/>
    <property type="evidence" value="ECO:0007669"/>
    <property type="project" value="TreeGrafter"/>
</dbReference>
<sequence length="346" mass="36834">MSEPTAPAPQLASTTTDAVPAPTNSVKLQENGEVKVNGAAAEEPAGPKVFAGNLSYGTTEESLRGFFKEYEADILHVNLVHRGPRPAGYAFVTFPALDRAQAAVTALNDKELDGRKVAVEIAKPAEEKERKPKKKKARATPKRVGEVTEEEAEGEGAEPAAATEARIDRKPKPRRVKANGDAAAPGETDAPEGAKPEATKAEPGAEGDKKAPRVKKPRAAPRPRRPAGEDPIGSLSPNMLFVANLPFTVTDQTLSELFTSASINVVSARVVRRRWPPRRSKGYGFVDVGDEAQQKKGIEAVNGKEIEGREVAVKVAVNTQLEDAEKEEKEAAAQEGSSPEATVLAT</sequence>
<organism evidence="5 6">
    <name type="scientific">Calocera viscosa (strain TUFC12733)</name>
    <dbReference type="NCBI Taxonomy" id="1330018"/>
    <lineage>
        <taxon>Eukaryota</taxon>
        <taxon>Fungi</taxon>
        <taxon>Dikarya</taxon>
        <taxon>Basidiomycota</taxon>
        <taxon>Agaricomycotina</taxon>
        <taxon>Dacrymycetes</taxon>
        <taxon>Dacrymycetales</taxon>
        <taxon>Dacrymycetaceae</taxon>
        <taxon>Calocera</taxon>
    </lineage>
</organism>
<dbReference type="PROSITE" id="PS50102">
    <property type="entry name" value="RRM"/>
    <property type="match status" value="2"/>
</dbReference>
<evidence type="ECO:0000256" key="1">
    <source>
        <dbReference type="ARBA" id="ARBA00022884"/>
    </source>
</evidence>
<evidence type="ECO:0000313" key="6">
    <source>
        <dbReference type="Proteomes" id="UP000076738"/>
    </source>
</evidence>
<dbReference type="InterPro" id="IPR012677">
    <property type="entry name" value="Nucleotide-bd_a/b_plait_sf"/>
</dbReference>
<dbReference type="InterPro" id="IPR000504">
    <property type="entry name" value="RRM_dom"/>
</dbReference>
<accession>A0A167J5J8</accession>
<dbReference type="OrthoDB" id="439808at2759"/>
<dbReference type="STRING" id="1330018.A0A167J5J8"/>
<feature type="compositionally biased region" description="Polar residues" evidence="3">
    <location>
        <begin position="11"/>
        <end position="23"/>
    </location>
</feature>
<protein>
    <submittedName>
        <fullName evidence="5">RNA-binding domain-containing protein</fullName>
    </submittedName>
</protein>
<dbReference type="Pfam" id="PF00076">
    <property type="entry name" value="RRM_1"/>
    <property type="match status" value="2"/>
</dbReference>
<feature type="domain" description="RRM" evidence="4">
    <location>
        <begin position="47"/>
        <end position="124"/>
    </location>
</feature>
<dbReference type="InterPro" id="IPR035979">
    <property type="entry name" value="RBD_domain_sf"/>
</dbReference>
<dbReference type="AlphaFoldDB" id="A0A167J5J8"/>
<feature type="region of interest" description="Disordered" evidence="3">
    <location>
        <begin position="1"/>
        <end position="23"/>
    </location>
</feature>
<dbReference type="Gene3D" id="3.30.70.330">
    <property type="match status" value="2"/>
</dbReference>